<dbReference type="InterPro" id="IPR026502">
    <property type="entry name" value="SLBP1/SLBP2"/>
</dbReference>
<evidence type="ECO:0000256" key="3">
    <source>
        <dbReference type="SAM" id="MobiDB-lite"/>
    </source>
</evidence>
<protein>
    <recommendedName>
        <fullName evidence="4">Histone RNA hairpin-binding protein RNA-binding domain-containing protein</fullName>
    </recommendedName>
</protein>
<evidence type="ECO:0000256" key="2">
    <source>
        <dbReference type="ARBA" id="ARBA00022884"/>
    </source>
</evidence>
<feature type="region of interest" description="Disordered" evidence="3">
    <location>
        <begin position="1"/>
        <end position="42"/>
    </location>
</feature>
<dbReference type="STRING" id="1094619.G5A233"/>
<dbReference type="InParanoid" id="G5A233"/>
<keyword evidence="2" id="KW-0694">RNA-binding</keyword>
<dbReference type="Pfam" id="PF15247">
    <property type="entry name" value="SLBP_RNA_bind"/>
    <property type="match status" value="1"/>
</dbReference>
<dbReference type="GO" id="GO:0051028">
    <property type="term" value="P:mRNA transport"/>
    <property type="evidence" value="ECO:0007669"/>
    <property type="project" value="TreeGrafter"/>
</dbReference>
<dbReference type="GO" id="GO:0071204">
    <property type="term" value="C:histone pre-mRNA 3'end processing complex"/>
    <property type="evidence" value="ECO:0007669"/>
    <property type="project" value="TreeGrafter"/>
</dbReference>
<dbReference type="InterPro" id="IPR029344">
    <property type="entry name" value="SLBP_RNA_bind"/>
</dbReference>
<keyword evidence="6" id="KW-1185">Reference proteome</keyword>
<dbReference type="InterPro" id="IPR038294">
    <property type="entry name" value="SLBP_RNA_bind_sf"/>
</dbReference>
<dbReference type="EMBL" id="JH159158">
    <property type="protein sequence ID" value="EGZ10981.1"/>
    <property type="molecule type" value="Genomic_DNA"/>
</dbReference>
<dbReference type="GO" id="GO:0071207">
    <property type="term" value="F:histone pre-mRNA stem-loop binding"/>
    <property type="evidence" value="ECO:0007669"/>
    <property type="project" value="TreeGrafter"/>
</dbReference>
<dbReference type="OMA" id="DKTRRIG"/>
<dbReference type="PANTHER" id="PTHR17408">
    <property type="entry name" value="HISTONE RNA HAIRPIN-BINDING PROTEIN"/>
    <property type="match status" value="1"/>
</dbReference>
<dbReference type="GO" id="GO:0006398">
    <property type="term" value="P:mRNA 3'-end processing by stem-loop binding and cleavage"/>
    <property type="evidence" value="ECO:0007669"/>
    <property type="project" value="TreeGrafter"/>
</dbReference>
<dbReference type="SMR" id="G5A233"/>
<name>G5A233_PHYSP</name>
<proteinExistence type="inferred from homology"/>
<feature type="compositionally biased region" description="Acidic residues" evidence="3">
    <location>
        <begin position="192"/>
        <end position="208"/>
    </location>
</feature>
<dbReference type="Gene3D" id="1.10.8.1120">
    <property type="entry name" value="Histone RNA hairpin-binding protein RNA-binding domain"/>
    <property type="match status" value="1"/>
</dbReference>
<feature type="compositionally biased region" description="Polar residues" evidence="3">
    <location>
        <begin position="177"/>
        <end position="186"/>
    </location>
</feature>
<dbReference type="GeneID" id="20660146"/>
<evidence type="ECO:0000313" key="6">
    <source>
        <dbReference type="Proteomes" id="UP000002640"/>
    </source>
</evidence>
<comment type="similarity">
    <text evidence="1">Belongs to the SLBP family.</text>
</comment>
<dbReference type="Proteomes" id="UP000002640">
    <property type="component" value="Unassembled WGS sequence"/>
</dbReference>
<dbReference type="PANTHER" id="PTHR17408:SF0">
    <property type="entry name" value="HISTONE RNA HAIRPIN-BINDING PROTEIN"/>
    <property type="match status" value="1"/>
</dbReference>
<feature type="compositionally biased region" description="Basic and acidic residues" evidence="3">
    <location>
        <begin position="93"/>
        <end position="103"/>
    </location>
</feature>
<dbReference type="FunFam" id="1.10.8.1120:FF:000001">
    <property type="entry name" value="Histone RNA hairpin-binding protein-like"/>
    <property type="match status" value="1"/>
</dbReference>
<accession>G5A233</accession>
<evidence type="ECO:0000256" key="1">
    <source>
        <dbReference type="ARBA" id="ARBA00006151"/>
    </source>
</evidence>
<feature type="region of interest" description="Disordered" evidence="3">
    <location>
        <begin position="82"/>
        <end position="103"/>
    </location>
</feature>
<organism evidence="5 6">
    <name type="scientific">Phytophthora sojae (strain P6497)</name>
    <name type="common">Soybean stem and root rot agent</name>
    <name type="synonym">Phytophthora megasperma f. sp. glycines</name>
    <dbReference type="NCBI Taxonomy" id="1094619"/>
    <lineage>
        <taxon>Eukaryota</taxon>
        <taxon>Sar</taxon>
        <taxon>Stramenopiles</taxon>
        <taxon>Oomycota</taxon>
        <taxon>Peronosporomycetes</taxon>
        <taxon>Peronosporales</taxon>
        <taxon>Peronosporaceae</taxon>
        <taxon>Phytophthora</taxon>
    </lineage>
</organism>
<dbReference type="KEGG" id="psoj:PHYSODRAFT_519141"/>
<sequence length="208" mass="23269">MDARDRDDQRAWNRPEHKRARRADQGRPRNGSGNASTGAIGATVRTLADEKETDPHRLAQRQKQIDYGKNTIGYDRYCAQVPRLQRRPGKHPMTPDKTKRMGKKVFDGIVRKWRQALHKYDPPELVEAIKTVEAENNVAVPTESTTKTDDADATAEKGPATTSSTESDTKKEAGAVPTNSEASPPSRSIYESFDEDNFDDEDSDDDLL</sequence>
<gene>
    <name evidence="5" type="ORF">PHYSODRAFT_519141</name>
</gene>
<feature type="region of interest" description="Disordered" evidence="3">
    <location>
        <begin position="132"/>
        <end position="208"/>
    </location>
</feature>
<evidence type="ECO:0000259" key="4">
    <source>
        <dbReference type="Pfam" id="PF15247"/>
    </source>
</evidence>
<dbReference type="GO" id="GO:0003729">
    <property type="term" value="F:mRNA binding"/>
    <property type="evidence" value="ECO:0007669"/>
    <property type="project" value="InterPro"/>
</dbReference>
<feature type="compositionally biased region" description="Basic and acidic residues" evidence="3">
    <location>
        <begin position="1"/>
        <end position="15"/>
    </location>
</feature>
<dbReference type="RefSeq" id="XP_009533726.1">
    <property type="nucleotide sequence ID" value="XM_009535431.1"/>
</dbReference>
<feature type="domain" description="Histone RNA hairpin-binding protein RNA-binding" evidence="4">
    <location>
        <begin position="53"/>
        <end position="122"/>
    </location>
</feature>
<evidence type="ECO:0000313" key="5">
    <source>
        <dbReference type="EMBL" id="EGZ10981.1"/>
    </source>
</evidence>
<dbReference type="AlphaFoldDB" id="G5A233"/>
<dbReference type="GO" id="GO:0005737">
    <property type="term" value="C:cytoplasm"/>
    <property type="evidence" value="ECO:0007669"/>
    <property type="project" value="TreeGrafter"/>
</dbReference>
<reference evidence="5 6" key="1">
    <citation type="journal article" date="2006" name="Science">
        <title>Phytophthora genome sequences uncover evolutionary origins and mechanisms of pathogenesis.</title>
        <authorList>
            <person name="Tyler B.M."/>
            <person name="Tripathy S."/>
            <person name="Zhang X."/>
            <person name="Dehal P."/>
            <person name="Jiang R.H."/>
            <person name="Aerts A."/>
            <person name="Arredondo F.D."/>
            <person name="Baxter L."/>
            <person name="Bensasson D."/>
            <person name="Beynon J.L."/>
            <person name="Chapman J."/>
            <person name="Damasceno C.M."/>
            <person name="Dorrance A.E."/>
            <person name="Dou D."/>
            <person name="Dickerman A.W."/>
            <person name="Dubchak I.L."/>
            <person name="Garbelotto M."/>
            <person name="Gijzen M."/>
            <person name="Gordon S.G."/>
            <person name="Govers F."/>
            <person name="Grunwald N.J."/>
            <person name="Huang W."/>
            <person name="Ivors K.L."/>
            <person name="Jones R.W."/>
            <person name="Kamoun S."/>
            <person name="Krampis K."/>
            <person name="Lamour K.H."/>
            <person name="Lee M.K."/>
            <person name="McDonald W.H."/>
            <person name="Medina M."/>
            <person name="Meijer H.J."/>
            <person name="Nordberg E.K."/>
            <person name="Maclean D.J."/>
            <person name="Ospina-Giraldo M.D."/>
            <person name="Morris P.F."/>
            <person name="Phuntumart V."/>
            <person name="Putnam N.H."/>
            <person name="Rash S."/>
            <person name="Rose J.K."/>
            <person name="Sakihama Y."/>
            <person name="Salamov A.A."/>
            <person name="Savidor A."/>
            <person name="Scheuring C.F."/>
            <person name="Smith B.M."/>
            <person name="Sobral B.W."/>
            <person name="Terry A."/>
            <person name="Torto-Alalibo T.A."/>
            <person name="Win J."/>
            <person name="Xu Z."/>
            <person name="Zhang H."/>
            <person name="Grigoriev I.V."/>
            <person name="Rokhsar D.S."/>
            <person name="Boore J.L."/>
        </authorList>
    </citation>
    <scope>NUCLEOTIDE SEQUENCE [LARGE SCALE GENOMIC DNA]</scope>
    <source>
        <strain evidence="5 6">P6497</strain>
    </source>
</reference>